<dbReference type="PROSITE" id="PS51740">
    <property type="entry name" value="SPOVT_ABRB"/>
    <property type="match status" value="2"/>
</dbReference>
<proteinExistence type="inferred from homology"/>
<feature type="domain" description="SpoVT-AbrB" evidence="3">
    <location>
        <begin position="38"/>
        <end position="85"/>
    </location>
</feature>
<comment type="subunit">
    <text evidence="1">Forms oligomers.</text>
</comment>
<comment type="subcellular location">
    <subcellularLocation>
        <location evidence="1">Cytoplasm</location>
        <location evidence="1">Nucleoid</location>
    </subcellularLocation>
</comment>
<dbReference type="InterPro" id="IPR038619">
    <property type="entry name" value="MraZ_sf"/>
</dbReference>
<keyword evidence="1" id="KW-0804">Transcription</keyword>
<dbReference type="EMBL" id="JAGGJV010000001">
    <property type="protein sequence ID" value="MBP1857446.1"/>
    <property type="molecule type" value="Genomic_DNA"/>
</dbReference>
<gene>
    <name evidence="1" type="primary">mraZ</name>
    <name evidence="4" type="ORF">J2Z75_000926</name>
</gene>
<dbReference type="SUPFAM" id="SSF89447">
    <property type="entry name" value="AbrB/MazE/MraZ-like"/>
    <property type="match status" value="1"/>
</dbReference>
<dbReference type="HAMAP" id="MF_01008">
    <property type="entry name" value="MraZ"/>
    <property type="match status" value="1"/>
</dbReference>
<dbReference type="CDD" id="cd16320">
    <property type="entry name" value="MraZ_N"/>
    <property type="match status" value="1"/>
</dbReference>
<protein>
    <recommendedName>
        <fullName evidence="1">Transcriptional regulator MraZ</fullName>
    </recommendedName>
</protein>
<evidence type="ECO:0000256" key="1">
    <source>
        <dbReference type="HAMAP-Rule" id="MF_01008"/>
    </source>
</evidence>
<name>A0ABS4EHM7_9HYPH</name>
<keyword evidence="1" id="KW-0963">Cytoplasm</keyword>
<dbReference type="NCBIfam" id="NF001477">
    <property type="entry name" value="PRK00326.2-4"/>
    <property type="match status" value="1"/>
</dbReference>
<dbReference type="InterPro" id="IPR035642">
    <property type="entry name" value="MraZ_N"/>
</dbReference>
<dbReference type="Proteomes" id="UP000823786">
    <property type="component" value="Unassembled WGS sequence"/>
</dbReference>
<organism evidence="4 5">
    <name type="scientific">Rhizobium herbae</name>
    <dbReference type="NCBI Taxonomy" id="508661"/>
    <lineage>
        <taxon>Bacteria</taxon>
        <taxon>Pseudomonadati</taxon>
        <taxon>Pseudomonadota</taxon>
        <taxon>Alphaproteobacteria</taxon>
        <taxon>Hyphomicrobiales</taxon>
        <taxon>Rhizobiaceae</taxon>
        <taxon>Rhizobium/Agrobacterium group</taxon>
        <taxon>Rhizobium</taxon>
    </lineage>
</organism>
<keyword evidence="1 2" id="KW-0238">DNA-binding</keyword>
<sequence length="177" mass="20304">MSPGGWVLCVFLMVRAGCWGWHVHQERLYRVMNRFLSHATNRIDSKGRVSVPSMFRTVLTALDIRELYCFQDFVFPAISAGGPELLDRFERQIGGEDPFSPQANQMSLLIHGGGVFMKLDQEGRLMVTDFIRDFTGITTEVTFVGRADHFQLWAPHVFIERQAAAREERRLRGLRSD</sequence>
<accession>A0ABS4EHM7</accession>
<keyword evidence="5" id="KW-1185">Reference proteome</keyword>
<comment type="similarity">
    <text evidence="1">Belongs to the MraZ family.</text>
</comment>
<dbReference type="InterPro" id="IPR003444">
    <property type="entry name" value="MraZ"/>
</dbReference>
<reference evidence="4 5" key="1">
    <citation type="submission" date="2021-03" db="EMBL/GenBank/DDBJ databases">
        <title>Genomic Encyclopedia of Type Strains, Phase IV (KMG-IV): sequencing the most valuable type-strain genomes for metagenomic binning, comparative biology and taxonomic classification.</title>
        <authorList>
            <person name="Goeker M."/>
        </authorList>
    </citation>
    <scope>NUCLEOTIDE SEQUENCE [LARGE SCALE GENOMIC DNA]</scope>
    <source>
        <strain evidence="4 5">DSM 26427</strain>
    </source>
</reference>
<keyword evidence="1" id="KW-0805">Transcription regulation</keyword>
<dbReference type="CDD" id="cd16321">
    <property type="entry name" value="MraZ_C"/>
    <property type="match status" value="1"/>
</dbReference>
<evidence type="ECO:0000313" key="5">
    <source>
        <dbReference type="Proteomes" id="UP000823786"/>
    </source>
</evidence>
<dbReference type="InterPro" id="IPR035644">
    <property type="entry name" value="MraZ_C"/>
</dbReference>
<comment type="caution">
    <text evidence="4">The sequence shown here is derived from an EMBL/GenBank/DDBJ whole genome shotgun (WGS) entry which is preliminary data.</text>
</comment>
<dbReference type="PANTHER" id="PTHR34701:SF1">
    <property type="entry name" value="TRANSCRIPTIONAL REGULATOR MRAZ"/>
    <property type="match status" value="1"/>
</dbReference>
<feature type="domain" description="SpoVT-AbrB" evidence="3">
    <location>
        <begin position="114"/>
        <end position="157"/>
    </location>
</feature>
<evidence type="ECO:0000259" key="3">
    <source>
        <dbReference type="PROSITE" id="PS51740"/>
    </source>
</evidence>
<evidence type="ECO:0000313" key="4">
    <source>
        <dbReference type="EMBL" id="MBP1857446.1"/>
    </source>
</evidence>
<dbReference type="Gene3D" id="3.40.1550.20">
    <property type="entry name" value="Transcriptional regulator MraZ domain"/>
    <property type="match status" value="1"/>
</dbReference>
<evidence type="ECO:0000256" key="2">
    <source>
        <dbReference type="PROSITE-ProRule" id="PRU01076"/>
    </source>
</evidence>
<dbReference type="InterPro" id="IPR007159">
    <property type="entry name" value="SpoVT-AbrB_dom"/>
</dbReference>
<dbReference type="PANTHER" id="PTHR34701">
    <property type="entry name" value="TRANSCRIPTIONAL REGULATOR MRAZ"/>
    <property type="match status" value="1"/>
</dbReference>
<dbReference type="InterPro" id="IPR037914">
    <property type="entry name" value="SpoVT-AbrB_sf"/>
</dbReference>